<proteinExistence type="predicted"/>
<name>A0A0E3YQZ3_9XANT</name>
<evidence type="ECO:0000313" key="2">
    <source>
        <dbReference type="Proteomes" id="UP000239204"/>
    </source>
</evidence>
<dbReference type="AlphaFoldDB" id="A0A0E3YQZ3"/>
<accession>A0A2S6Y9R8</accession>
<organism evidence="1 2">
    <name type="scientific">Xanthomonas arboricola</name>
    <dbReference type="NCBI Taxonomy" id="56448"/>
    <lineage>
        <taxon>Bacteria</taxon>
        <taxon>Pseudomonadati</taxon>
        <taxon>Pseudomonadota</taxon>
        <taxon>Gammaproteobacteria</taxon>
        <taxon>Lysobacterales</taxon>
        <taxon>Lysobacteraceae</taxon>
        <taxon>Xanthomonas</taxon>
    </lineage>
</organism>
<comment type="caution">
    <text evidence="1">The sequence shown here is derived from an EMBL/GenBank/DDBJ whole genome shotgun (WGS) entry which is preliminary data.</text>
</comment>
<sequence length="81" mass="9293">MRMVIICLANRLEIQIMTAHPVLLRSEPVNLRDRAAPRAVPAEDLISSEALLKGRREVLIQHGDRVYRLRHTSNDKLILTK</sequence>
<dbReference type="OrthoDB" id="7870498at2"/>
<evidence type="ECO:0000313" key="1">
    <source>
        <dbReference type="EMBL" id="PPU06308.1"/>
    </source>
</evidence>
<dbReference type="Gene3D" id="2.10.70.10">
    <property type="entry name" value="Complement Module, domain 1"/>
    <property type="match status" value="1"/>
</dbReference>
<gene>
    <name evidence="1" type="ORF">XarjCFBP7645_17395</name>
</gene>
<accession>A0A0E3YQZ3</accession>
<dbReference type="InterPro" id="IPR019600">
    <property type="entry name" value="Hemin_uptake_protein_HemP"/>
</dbReference>
<dbReference type="Pfam" id="PF10636">
    <property type="entry name" value="hemP"/>
    <property type="match status" value="1"/>
</dbReference>
<dbReference type="Proteomes" id="UP000239204">
    <property type="component" value="Unassembled WGS sequence"/>
</dbReference>
<reference evidence="1 2" key="1">
    <citation type="submission" date="2016-08" db="EMBL/GenBank/DDBJ databases">
        <title>Evolution of the type three secretion system and type three effector repertoires in Xanthomonas.</title>
        <authorList>
            <person name="Merda D."/>
            <person name="Briand M."/>
            <person name="Bosis E."/>
            <person name="Rousseau C."/>
            <person name="Portier P."/>
            <person name="Jacques M.-A."/>
            <person name="Fischer-Le Saux M."/>
        </authorList>
    </citation>
    <scope>NUCLEOTIDE SEQUENCE [LARGE SCALE GENOMIC DNA]</scope>
    <source>
        <strain evidence="1 2">CFBP 7645</strain>
    </source>
</reference>
<dbReference type="EMBL" id="MIGY01000003">
    <property type="protein sequence ID" value="PPU06308.1"/>
    <property type="molecule type" value="Genomic_DNA"/>
</dbReference>
<protein>
    <submittedName>
        <fullName evidence="1">Hemin uptake protein HemP</fullName>
    </submittedName>
</protein>
<dbReference type="eggNOG" id="COG4256">
    <property type="taxonomic scope" value="Bacteria"/>
</dbReference>